<reference evidence="5" key="1">
    <citation type="submission" date="2018-05" db="EMBL/GenBank/DDBJ databases">
        <authorList>
            <person name="Lanie J.A."/>
            <person name="Ng W.-L."/>
            <person name="Kazmierczak K.M."/>
            <person name="Andrzejewski T.M."/>
            <person name="Davidsen T.M."/>
            <person name="Wayne K.J."/>
            <person name="Tettelin H."/>
            <person name="Glass J.I."/>
            <person name="Rusch D."/>
            <person name="Podicherti R."/>
            <person name="Tsui H.-C.T."/>
            <person name="Winkler M.E."/>
        </authorList>
    </citation>
    <scope>NUCLEOTIDE SEQUENCE</scope>
</reference>
<dbReference type="InterPro" id="IPR042118">
    <property type="entry name" value="QueA_dom1"/>
</dbReference>
<dbReference type="Gene3D" id="2.40.10.240">
    <property type="entry name" value="QueA-like"/>
    <property type="match status" value="1"/>
</dbReference>
<evidence type="ECO:0000256" key="1">
    <source>
        <dbReference type="ARBA" id="ARBA00022490"/>
    </source>
</evidence>
<proteinExistence type="inferred from homology"/>
<dbReference type="AlphaFoldDB" id="A0A381PU65"/>
<dbReference type="Pfam" id="PF02547">
    <property type="entry name" value="Queuosine_synth"/>
    <property type="match status" value="1"/>
</dbReference>
<dbReference type="PANTHER" id="PTHR30307:SF0">
    <property type="entry name" value="S-ADENOSYLMETHIONINE:TRNA RIBOSYLTRANSFERASE-ISOMERASE"/>
    <property type="match status" value="1"/>
</dbReference>
<evidence type="ECO:0000313" key="5">
    <source>
        <dbReference type="EMBL" id="SUZ70616.1"/>
    </source>
</evidence>
<dbReference type="Gene3D" id="3.40.1780.10">
    <property type="entry name" value="QueA-like"/>
    <property type="match status" value="1"/>
</dbReference>
<sequence length="333" mass="37132">MRTSDFDYHLPPELIAQKPIEPRDSSRLMVLRRNSGALEHRHFPDLLEYLRPGDVMVFNQSRVIPARLYGHRADTGSKAEFLLLRRNADGTWQAIARPGRRLRAGVVVDIDGGFSVEIEASHEDGLKTVRLSTEEGIDRFGHTPLPPYIKETLDDSERYQTVYSRQPGSVAAPTAGLHFTKDLLEKIRSLGVETVFVTLHVGLDTFRPVDEDDPTDHKIHTEQYQIDAQAAETLNRARSDGRRIIAVGTTSVRVLEQAALDMEQKGQNALSEINAEASLFILPGHPFRLVDAMVTNFHLPRSSLLMLVSAFVEISTVADSERATVLAAYSDAI</sequence>
<organism evidence="5">
    <name type="scientific">marine metagenome</name>
    <dbReference type="NCBI Taxonomy" id="408172"/>
    <lineage>
        <taxon>unclassified sequences</taxon>
        <taxon>metagenomes</taxon>
        <taxon>ecological metagenomes</taxon>
    </lineage>
</organism>
<dbReference type="InterPro" id="IPR036100">
    <property type="entry name" value="QueA_sf"/>
</dbReference>
<dbReference type="GO" id="GO:0008616">
    <property type="term" value="P:tRNA queuosine(34) biosynthetic process"/>
    <property type="evidence" value="ECO:0007669"/>
    <property type="project" value="UniProtKB-KW"/>
</dbReference>
<evidence type="ECO:0000256" key="4">
    <source>
        <dbReference type="ARBA" id="ARBA00022785"/>
    </source>
</evidence>
<dbReference type="InterPro" id="IPR042119">
    <property type="entry name" value="QueA_dom2"/>
</dbReference>
<evidence type="ECO:0000256" key="2">
    <source>
        <dbReference type="ARBA" id="ARBA00022679"/>
    </source>
</evidence>
<dbReference type="FunFam" id="2.40.10.240:FF:000002">
    <property type="entry name" value="S-adenosylmethionine:tRNA ribosyltransferase-isomerase"/>
    <property type="match status" value="1"/>
</dbReference>
<feature type="non-terminal residue" evidence="5">
    <location>
        <position position="1"/>
    </location>
</feature>
<keyword evidence="4" id="KW-0671">Queuosine biosynthesis</keyword>
<dbReference type="InterPro" id="IPR003699">
    <property type="entry name" value="QueA"/>
</dbReference>
<gene>
    <name evidence="5" type="ORF">METZ01_LOCUS23470</name>
</gene>
<evidence type="ECO:0008006" key="6">
    <source>
        <dbReference type="Google" id="ProtNLM"/>
    </source>
</evidence>
<accession>A0A381PU65</accession>
<dbReference type="GO" id="GO:0051075">
    <property type="term" value="F:S-adenosylmethionine:tRNA ribosyltransferase-isomerase activity"/>
    <property type="evidence" value="ECO:0007669"/>
    <property type="project" value="TreeGrafter"/>
</dbReference>
<dbReference type="HAMAP" id="MF_00113">
    <property type="entry name" value="QueA"/>
    <property type="match status" value="1"/>
</dbReference>
<protein>
    <recommendedName>
        <fullName evidence="6">S-adenosylmethionine:tRNA ribosyltransferase-isomerase</fullName>
    </recommendedName>
</protein>
<keyword evidence="3" id="KW-0949">S-adenosyl-L-methionine</keyword>
<name>A0A381PU65_9ZZZZ</name>
<dbReference type="SUPFAM" id="SSF111337">
    <property type="entry name" value="QueA-like"/>
    <property type="match status" value="1"/>
</dbReference>
<evidence type="ECO:0000256" key="3">
    <source>
        <dbReference type="ARBA" id="ARBA00022691"/>
    </source>
</evidence>
<dbReference type="NCBIfam" id="TIGR00113">
    <property type="entry name" value="queA"/>
    <property type="match status" value="1"/>
</dbReference>
<keyword evidence="2" id="KW-0808">Transferase</keyword>
<dbReference type="EMBL" id="UINC01001095">
    <property type="protein sequence ID" value="SUZ70616.1"/>
    <property type="molecule type" value="Genomic_DNA"/>
</dbReference>
<feature type="non-terminal residue" evidence="5">
    <location>
        <position position="333"/>
    </location>
</feature>
<keyword evidence="1" id="KW-0963">Cytoplasm</keyword>
<dbReference type="PANTHER" id="PTHR30307">
    <property type="entry name" value="S-ADENOSYLMETHIONINE:TRNA RIBOSYLTRANSFERASE-ISOMERASE"/>
    <property type="match status" value="1"/>
</dbReference>
<dbReference type="NCBIfam" id="NF001140">
    <property type="entry name" value="PRK00147.1"/>
    <property type="match status" value="1"/>
</dbReference>